<gene>
    <name evidence="2" type="ORF">GCM10009838_26740</name>
</gene>
<evidence type="ECO:0000313" key="3">
    <source>
        <dbReference type="Proteomes" id="UP001499854"/>
    </source>
</evidence>
<dbReference type="PROSITE" id="PS50887">
    <property type="entry name" value="GGDEF"/>
    <property type="match status" value="1"/>
</dbReference>
<name>A0ABN2RCZ5_9ACTN</name>
<dbReference type="EMBL" id="BAAAQM010000012">
    <property type="protein sequence ID" value="GAA1967233.1"/>
    <property type="molecule type" value="Genomic_DNA"/>
</dbReference>
<dbReference type="SUPFAM" id="SSF55073">
    <property type="entry name" value="Nucleotide cyclase"/>
    <property type="match status" value="1"/>
</dbReference>
<reference evidence="2 3" key="1">
    <citation type="journal article" date="2019" name="Int. J. Syst. Evol. Microbiol.">
        <title>The Global Catalogue of Microorganisms (GCM) 10K type strain sequencing project: providing services to taxonomists for standard genome sequencing and annotation.</title>
        <authorList>
            <consortium name="The Broad Institute Genomics Platform"/>
            <consortium name="The Broad Institute Genome Sequencing Center for Infectious Disease"/>
            <person name="Wu L."/>
            <person name="Ma J."/>
        </authorList>
    </citation>
    <scope>NUCLEOTIDE SEQUENCE [LARGE SCALE GENOMIC DNA]</scope>
    <source>
        <strain evidence="2 3">JCM 16013</strain>
    </source>
</reference>
<dbReference type="Proteomes" id="UP001499854">
    <property type="component" value="Unassembled WGS sequence"/>
</dbReference>
<dbReference type="PANTHER" id="PTHR44757">
    <property type="entry name" value="DIGUANYLATE CYCLASE DGCP"/>
    <property type="match status" value="1"/>
</dbReference>
<dbReference type="SMART" id="SM00267">
    <property type="entry name" value="GGDEF"/>
    <property type="match status" value="1"/>
</dbReference>
<dbReference type="InterPro" id="IPR043128">
    <property type="entry name" value="Rev_trsase/Diguanyl_cyclase"/>
</dbReference>
<dbReference type="CDD" id="cd01949">
    <property type="entry name" value="GGDEF"/>
    <property type="match status" value="1"/>
</dbReference>
<protein>
    <recommendedName>
        <fullName evidence="1">GGDEF domain-containing protein</fullName>
    </recommendedName>
</protein>
<dbReference type="Gene3D" id="3.30.70.270">
    <property type="match status" value="1"/>
</dbReference>
<dbReference type="Pfam" id="PF00990">
    <property type="entry name" value="GGDEF"/>
    <property type="match status" value="1"/>
</dbReference>
<keyword evidence="3" id="KW-1185">Reference proteome</keyword>
<evidence type="ECO:0000259" key="1">
    <source>
        <dbReference type="PROSITE" id="PS50887"/>
    </source>
</evidence>
<feature type="domain" description="GGDEF" evidence="1">
    <location>
        <begin position="67"/>
        <end position="204"/>
    </location>
</feature>
<dbReference type="NCBIfam" id="TIGR00254">
    <property type="entry name" value="GGDEF"/>
    <property type="match status" value="1"/>
</dbReference>
<sequence length="227" mass="24207">MLSLTLAALTLLACGYVLGRLRARARCRRLRLDLAMARHLAEHDSLTGLMNRSGAQHFYETRTAAGTTLAAVLVDLDGFKAVNDTWGHQVGDAQLMAVARRLTDACASIGAVASRLSGDEFLLLVPDADADLVQEQVMGILAQLGTPITLLAGDALMVSLTPGASAGIAVPQRDEPWSNLLRHADIALYQAKSLGGQAVLYTSGMQHPARRDLPGVRLRNSPLVNYA</sequence>
<dbReference type="InterPro" id="IPR029787">
    <property type="entry name" value="Nucleotide_cyclase"/>
</dbReference>
<proteinExistence type="predicted"/>
<comment type="caution">
    <text evidence="2">The sequence shown here is derived from an EMBL/GenBank/DDBJ whole genome shotgun (WGS) entry which is preliminary data.</text>
</comment>
<dbReference type="InterPro" id="IPR000160">
    <property type="entry name" value="GGDEF_dom"/>
</dbReference>
<dbReference type="InterPro" id="IPR052155">
    <property type="entry name" value="Biofilm_reg_signaling"/>
</dbReference>
<organism evidence="2 3">
    <name type="scientific">Catenulispora subtropica</name>
    <dbReference type="NCBI Taxonomy" id="450798"/>
    <lineage>
        <taxon>Bacteria</taxon>
        <taxon>Bacillati</taxon>
        <taxon>Actinomycetota</taxon>
        <taxon>Actinomycetes</taxon>
        <taxon>Catenulisporales</taxon>
        <taxon>Catenulisporaceae</taxon>
        <taxon>Catenulispora</taxon>
    </lineage>
</organism>
<accession>A0ABN2RCZ5</accession>
<evidence type="ECO:0000313" key="2">
    <source>
        <dbReference type="EMBL" id="GAA1967233.1"/>
    </source>
</evidence>
<dbReference type="PANTHER" id="PTHR44757:SF2">
    <property type="entry name" value="BIOFILM ARCHITECTURE MAINTENANCE PROTEIN MBAA"/>
    <property type="match status" value="1"/>
</dbReference>